<dbReference type="Pfam" id="PF13439">
    <property type="entry name" value="Glyco_transf_4"/>
    <property type="match status" value="1"/>
</dbReference>
<dbReference type="InterPro" id="IPR028098">
    <property type="entry name" value="Glyco_trans_4-like_N"/>
</dbReference>
<dbReference type="AlphaFoldDB" id="A0A1G6KLW6"/>
<organism evidence="3 4">
    <name type="scientific">Terribacillus halophilus</name>
    <dbReference type="NCBI Taxonomy" id="361279"/>
    <lineage>
        <taxon>Bacteria</taxon>
        <taxon>Bacillati</taxon>
        <taxon>Bacillota</taxon>
        <taxon>Bacilli</taxon>
        <taxon>Bacillales</taxon>
        <taxon>Bacillaceae</taxon>
        <taxon>Terribacillus</taxon>
    </lineage>
</organism>
<reference evidence="4" key="1">
    <citation type="submission" date="2016-10" db="EMBL/GenBank/DDBJ databases">
        <authorList>
            <person name="Varghese N."/>
            <person name="Submissions S."/>
        </authorList>
    </citation>
    <scope>NUCLEOTIDE SEQUENCE [LARGE SCALE GENOMIC DNA]</scope>
    <source>
        <strain evidence="4">DSM 21620</strain>
    </source>
</reference>
<dbReference type="GO" id="GO:0016757">
    <property type="term" value="F:glycosyltransferase activity"/>
    <property type="evidence" value="ECO:0007669"/>
    <property type="project" value="InterPro"/>
</dbReference>
<evidence type="ECO:0000259" key="2">
    <source>
        <dbReference type="Pfam" id="PF13439"/>
    </source>
</evidence>
<dbReference type="CDD" id="cd03801">
    <property type="entry name" value="GT4_PimA-like"/>
    <property type="match status" value="1"/>
</dbReference>
<name>A0A1G6KLW6_9BACI</name>
<feature type="domain" description="Glycosyltransferase subfamily 4-like N-terminal" evidence="2">
    <location>
        <begin position="14"/>
        <end position="211"/>
    </location>
</feature>
<evidence type="ECO:0000313" key="3">
    <source>
        <dbReference type="EMBL" id="SDC32069.1"/>
    </source>
</evidence>
<feature type="domain" description="Glycosyl transferase family 1" evidence="1">
    <location>
        <begin position="224"/>
        <end position="381"/>
    </location>
</feature>
<dbReference type="PANTHER" id="PTHR45947:SF14">
    <property type="entry name" value="SLL1723 PROTEIN"/>
    <property type="match status" value="1"/>
</dbReference>
<dbReference type="SUPFAM" id="SSF53756">
    <property type="entry name" value="UDP-Glycosyltransferase/glycogen phosphorylase"/>
    <property type="match status" value="1"/>
</dbReference>
<dbReference type="Proteomes" id="UP000198666">
    <property type="component" value="Unassembled WGS sequence"/>
</dbReference>
<dbReference type="EMBL" id="FMZB01000002">
    <property type="protein sequence ID" value="SDC32069.1"/>
    <property type="molecule type" value="Genomic_DNA"/>
</dbReference>
<keyword evidence="3" id="KW-0808">Transferase</keyword>
<dbReference type="InterPro" id="IPR050194">
    <property type="entry name" value="Glycosyltransferase_grp1"/>
</dbReference>
<evidence type="ECO:0000259" key="1">
    <source>
        <dbReference type="Pfam" id="PF00534"/>
    </source>
</evidence>
<protein>
    <submittedName>
        <fullName evidence="3">Glycosyltransferase involved in cell wall bisynthesis</fullName>
    </submittedName>
</protein>
<evidence type="ECO:0000313" key="4">
    <source>
        <dbReference type="Proteomes" id="UP000198666"/>
    </source>
</evidence>
<sequence length="406" mass="45444">MKVLLVSYYPLPYVGGLWTVVRNLRNELMRLGHEVDILAQDETLSEYRIIGQNTPFKMADVQPLIENKLETAYPKLESYTSVYLTEVLRYCLELTALTLDLSKYDIIHAQDVIAASAMDRVKPAHIPVVTSIHGYLSKEISLSIQGRHPNISPEELYESFEYQYNVHLEHIGCHVSELIHIPAAITKINLVQQHNIPDARFVQFPYGIDIDAFHKSPKKLDNVPSKTKPIILFAGRLVQLKGVHILIEALKQLKASTLDWECWILGKGDAAKQLKNQIKEADLSSEIKLLGSVPNVKDFLASSDIFVLPSLQDTQPYSVIEAQLCGVPVVVSDAGGLPEMVQEGLTGLLSEAGNPTSLAQQLFRLLQDTALRQQLGSQAKLWAEQQWSLSNMGINTIELYKKALVR</sequence>
<keyword evidence="4" id="KW-1185">Reference proteome</keyword>
<accession>A0A1G6KLW6</accession>
<gene>
    <name evidence="3" type="ORF">SAMN05421663_10265</name>
</gene>
<dbReference type="PANTHER" id="PTHR45947">
    <property type="entry name" value="SULFOQUINOVOSYL TRANSFERASE SQD2"/>
    <property type="match status" value="1"/>
</dbReference>
<dbReference type="Gene3D" id="3.40.50.2000">
    <property type="entry name" value="Glycogen Phosphorylase B"/>
    <property type="match status" value="2"/>
</dbReference>
<proteinExistence type="predicted"/>
<dbReference type="STRING" id="361279.SAMN05421663_10265"/>
<dbReference type="InterPro" id="IPR001296">
    <property type="entry name" value="Glyco_trans_1"/>
</dbReference>
<dbReference type="Pfam" id="PF00534">
    <property type="entry name" value="Glycos_transf_1"/>
    <property type="match status" value="1"/>
</dbReference>